<keyword evidence="6" id="KW-1185">Reference proteome</keyword>
<evidence type="ECO:0000313" key="5">
    <source>
        <dbReference type="EMBL" id="KAK2634602.1"/>
    </source>
</evidence>
<dbReference type="GO" id="GO:0019563">
    <property type="term" value="P:glycerol catabolic process"/>
    <property type="evidence" value="ECO:0007669"/>
    <property type="project" value="TreeGrafter"/>
</dbReference>
<dbReference type="InterPro" id="IPR035990">
    <property type="entry name" value="TIM_sf"/>
</dbReference>
<dbReference type="GO" id="GO:0004807">
    <property type="term" value="F:triose-phosphate isomerase activity"/>
    <property type="evidence" value="ECO:0007669"/>
    <property type="project" value="InterPro"/>
</dbReference>
<dbReference type="SUPFAM" id="SSF51351">
    <property type="entry name" value="Triosephosphate isomerase (TIM)"/>
    <property type="match status" value="1"/>
</dbReference>
<dbReference type="GO" id="GO:0005829">
    <property type="term" value="C:cytosol"/>
    <property type="evidence" value="ECO:0007669"/>
    <property type="project" value="TreeGrafter"/>
</dbReference>
<name>A0AAD9TF19_9ROSI</name>
<reference evidence="5" key="1">
    <citation type="journal article" date="2023" name="Plant J.">
        <title>Genome sequences and population genomics provide insights into the demographic history, inbreeding, and mutation load of two 'living fossil' tree species of Dipteronia.</title>
        <authorList>
            <person name="Feng Y."/>
            <person name="Comes H.P."/>
            <person name="Chen J."/>
            <person name="Zhu S."/>
            <person name="Lu R."/>
            <person name="Zhang X."/>
            <person name="Li P."/>
            <person name="Qiu J."/>
            <person name="Olsen K.M."/>
            <person name="Qiu Y."/>
        </authorList>
    </citation>
    <scope>NUCLEOTIDE SEQUENCE</scope>
    <source>
        <strain evidence="5">KIB01</strain>
    </source>
</reference>
<evidence type="ECO:0000256" key="3">
    <source>
        <dbReference type="ARBA" id="ARBA00023235"/>
    </source>
</evidence>
<dbReference type="GO" id="GO:0046166">
    <property type="term" value="P:glyceraldehyde-3-phosphate biosynthetic process"/>
    <property type="evidence" value="ECO:0007669"/>
    <property type="project" value="TreeGrafter"/>
</dbReference>
<evidence type="ECO:0000256" key="4">
    <source>
        <dbReference type="ARBA" id="ARBA00024331"/>
    </source>
</evidence>
<evidence type="ECO:0000256" key="2">
    <source>
        <dbReference type="ARBA" id="ARBA00011738"/>
    </source>
</evidence>
<dbReference type="PANTHER" id="PTHR21139:SF37">
    <property type="entry name" value="OS01G0841600 PROTEIN"/>
    <property type="match status" value="1"/>
</dbReference>
<dbReference type="GO" id="GO:0006094">
    <property type="term" value="P:gluconeogenesis"/>
    <property type="evidence" value="ECO:0007669"/>
    <property type="project" value="TreeGrafter"/>
</dbReference>
<dbReference type="InterPro" id="IPR013785">
    <property type="entry name" value="Aldolase_TIM"/>
</dbReference>
<evidence type="ECO:0000256" key="1">
    <source>
        <dbReference type="ARBA" id="ARBA00007422"/>
    </source>
</evidence>
<dbReference type="Gene3D" id="3.20.20.70">
    <property type="entry name" value="Aldolase class I"/>
    <property type="match status" value="1"/>
</dbReference>
<sequence length="71" mass="7727">MKLKSRKRMLWFVGDKVVYAVSQGLKVIACVGETLEQREYGSTVVVVAAQSEAIAGTLIGKKVIIFKLLGT</sequence>
<comment type="pathway">
    <text evidence="4">Carbohydrate biosynthesis.</text>
</comment>
<comment type="subunit">
    <text evidence="2">Homodimer.</text>
</comment>
<organism evidence="5 6">
    <name type="scientific">Dipteronia dyeriana</name>
    <dbReference type="NCBI Taxonomy" id="168575"/>
    <lineage>
        <taxon>Eukaryota</taxon>
        <taxon>Viridiplantae</taxon>
        <taxon>Streptophyta</taxon>
        <taxon>Embryophyta</taxon>
        <taxon>Tracheophyta</taxon>
        <taxon>Spermatophyta</taxon>
        <taxon>Magnoliopsida</taxon>
        <taxon>eudicotyledons</taxon>
        <taxon>Gunneridae</taxon>
        <taxon>Pentapetalae</taxon>
        <taxon>rosids</taxon>
        <taxon>malvids</taxon>
        <taxon>Sapindales</taxon>
        <taxon>Sapindaceae</taxon>
        <taxon>Hippocastanoideae</taxon>
        <taxon>Acereae</taxon>
        <taxon>Dipteronia</taxon>
    </lineage>
</organism>
<dbReference type="Pfam" id="PF00121">
    <property type="entry name" value="TIM"/>
    <property type="match status" value="1"/>
</dbReference>
<dbReference type="InterPro" id="IPR000652">
    <property type="entry name" value="Triosephosphate_isomerase"/>
</dbReference>
<accession>A0AAD9TF19</accession>
<evidence type="ECO:0000313" key="6">
    <source>
        <dbReference type="Proteomes" id="UP001280121"/>
    </source>
</evidence>
<protein>
    <submittedName>
        <fullName evidence="5">Uncharacterized protein</fullName>
    </submittedName>
</protein>
<gene>
    <name evidence="5" type="ORF">Ddye_029394</name>
</gene>
<comment type="caution">
    <text evidence="5">The sequence shown here is derived from an EMBL/GenBank/DDBJ whole genome shotgun (WGS) entry which is preliminary data.</text>
</comment>
<dbReference type="EMBL" id="JANJYI010000009">
    <property type="protein sequence ID" value="KAK2634602.1"/>
    <property type="molecule type" value="Genomic_DNA"/>
</dbReference>
<dbReference type="GO" id="GO:0006096">
    <property type="term" value="P:glycolytic process"/>
    <property type="evidence" value="ECO:0007669"/>
    <property type="project" value="TreeGrafter"/>
</dbReference>
<dbReference type="Proteomes" id="UP001280121">
    <property type="component" value="Unassembled WGS sequence"/>
</dbReference>
<comment type="similarity">
    <text evidence="1">Belongs to the triosephosphate isomerase family.</text>
</comment>
<proteinExistence type="inferred from homology"/>
<dbReference type="PROSITE" id="PS51440">
    <property type="entry name" value="TIM_2"/>
    <property type="match status" value="1"/>
</dbReference>
<dbReference type="PANTHER" id="PTHR21139">
    <property type="entry name" value="TRIOSEPHOSPHATE ISOMERASE"/>
    <property type="match status" value="1"/>
</dbReference>
<dbReference type="AlphaFoldDB" id="A0AAD9TF19"/>
<keyword evidence="3" id="KW-0413">Isomerase</keyword>